<dbReference type="PANTHER" id="PTHR34222">
    <property type="entry name" value="GAG_PRE-INTEGRS DOMAIN-CONTAINING PROTEIN"/>
    <property type="match status" value="1"/>
</dbReference>
<proteinExistence type="predicted"/>
<sequence>CNGLPGVNKERSRAKSMEEGNKHCIECNKDGHTREGCFKLIGYPEWWAGKKGEKNKGKVSCVNTETGPILELTYEDYQLFLKHFSRTGNSKGTKPVANMAHKKDEEGEWIFDSGCTEYITYLSDIFVNKKATHFEAPVVIPNGDSIPVKGKGDYILLGEQKNNLIGAGRCEGGLYRMKMVQGRRDMATIVETWHNRLEHVSKEKLETNKDSVEEPITCHDCDCHDEPILAQNKEQNLMEQDQQMDHDQTNKPRGSHETHDGDETGQINDEGQPNNDEIESNDEEEAQAETRPTQTKTQPSRFKDFVVQVPPSFSTNHKAFLAAITNNDEPKCFKQAAQDARWREAIQKELKALEKNGTWNLEYLLEGKRAIDSKWVYKIKFKPNGDVEKYKACLVEKRFN</sequence>
<evidence type="ECO:0000256" key="1">
    <source>
        <dbReference type="SAM" id="MobiDB-lite"/>
    </source>
</evidence>
<dbReference type="AlphaFoldDB" id="A0A699H8Q2"/>
<feature type="compositionally biased region" description="Acidic residues" evidence="1">
    <location>
        <begin position="276"/>
        <end position="287"/>
    </location>
</feature>
<comment type="caution">
    <text evidence="2">The sequence shown here is derived from an EMBL/GenBank/DDBJ whole genome shotgun (WGS) entry which is preliminary data.</text>
</comment>
<dbReference type="EMBL" id="BKCJ010118304">
    <property type="protein sequence ID" value="GEX60349.1"/>
    <property type="molecule type" value="Genomic_DNA"/>
</dbReference>
<name>A0A699H8Q2_TANCI</name>
<evidence type="ECO:0000313" key="2">
    <source>
        <dbReference type="EMBL" id="GEX60349.1"/>
    </source>
</evidence>
<organism evidence="2">
    <name type="scientific">Tanacetum cinerariifolium</name>
    <name type="common">Dalmatian daisy</name>
    <name type="synonym">Chrysanthemum cinerariifolium</name>
    <dbReference type="NCBI Taxonomy" id="118510"/>
    <lineage>
        <taxon>Eukaryota</taxon>
        <taxon>Viridiplantae</taxon>
        <taxon>Streptophyta</taxon>
        <taxon>Embryophyta</taxon>
        <taxon>Tracheophyta</taxon>
        <taxon>Spermatophyta</taxon>
        <taxon>Magnoliopsida</taxon>
        <taxon>eudicotyledons</taxon>
        <taxon>Gunneridae</taxon>
        <taxon>Pentapetalae</taxon>
        <taxon>asterids</taxon>
        <taxon>campanulids</taxon>
        <taxon>Asterales</taxon>
        <taxon>Asteraceae</taxon>
        <taxon>Asteroideae</taxon>
        <taxon>Anthemideae</taxon>
        <taxon>Anthemidinae</taxon>
        <taxon>Tanacetum</taxon>
    </lineage>
</organism>
<accession>A0A699H8Q2</accession>
<feature type="region of interest" description="Disordered" evidence="1">
    <location>
        <begin position="240"/>
        <end position="301"/>
    </location>
</feature>
<evidence type="ECO:0008006" key="3">
    <source>
        <dbReference type="Google" id="ProtNLM"/>
    </source>
</evidence>
<reference evidence="2" key="1">
    <citation type="journal article" date="2019" name="Sci. Rep.">
        <title>Draft genome of Tanacetum cinerariifolium, the natural source of mosquito coil.</title>
        <authorList>
            <person name="Yamashiro T."/>
            <person name="Shiraishi A."/>
            <person name="Satake H."/>
            <person name="Nakayama K."/>
        </authorList>
    </citation>
    <scope>NUCLEOTIDE SEQUENCE</scope>
</reference>
<feature type="non-terminal residue" evidence="2">
    <location>
        <position position="1"/>
    </location>
</feature>
<feature type="compositionally biased region" description="Polar residues" evidence="1">
    <location>
        <begin position="290"/>
        <end position="300"/>
    </location>
</feature>
<feature type="compositionally biased region" description="Basic and acidic residues" evidence="1">
    <location>
        <begin position="243"/>
        <end position="262"/>
    </location>
</feature>
<gene>
    <name evidence="2" type="ORF">Tci_332324</name>
</gene>
<dbReference type="PANTHER" id="PTHR34222:SF101">
    <property type="entry name" value="TRANSCRIPTION FACTOR INTERACTOR AND REGULATOR CCHC(ZN) FAMILY"/>
    <property type="match status" value="1"/>
</dbReference>
<protein>
    <recommendedName>
        <fullName evidence="3">Reverse transcriptase Ty1/copia-type domain-containing protein</fullName>
    </recommendedName>
</protein>